<feature type="compositionally biased region" description="Acidic residues" evidence="17">
    <location>
        <begin position="258"/>
        <end position="268"/>
    </location>
</feature>
<dbReference type="Proteomes" id="UP000006352">
    <property type="component" value="Unassembled WGS sequence"/>
</dbReference>
<organism evidence="19 20">
    <name type="scientific">Fibroporia radiculosa</name>
    <dbReference type="NCBI Taxonomy" id="599839"/>
    <lineage>
        <taxon>Eukaryota</taxon>
        <taxon>Fungi</taxon>
        <taxon>Dikarya</taxon>
        <taxon>Basidiomycota</taxon>
        <taxon>Agaricomycotina</taxon>
        <taxon>Agaricomycetes</taxon>
        <taxon>Polyporales</taxon>
        <taxon>Fibroporiaceae</taxon>
        <taxon>Fibroporia</taxon>
    </lineage>
</organism>
<evidence type="ECO:0000256" key="1">
    <source>
        <dbReference type="ARBA" id="ARBA00000900"/>
    </source>
</evidence>
<dbReference type="PANTHER" id="PTHR20973:SF0">
    <property type="entry name" value="NON-STRUCTURAL MAINTENANCE OF CHROMOSOMES ELEMENT 1 HOMOLOG"/>
    <property type="match status" value="1"/>
</dbReference>
<dbReference type="GO" id="GO:0000724">
    <property type="term" value="P:double-strand break repair via homologous recombination"/>
    <property type="evidence" value="ECO:0007669"/>
    <property type="project" value="TreeGrafter"/>
</dbReference>
<name>J4G7D8_9APHY</name>
<dbReference type="GO" id="GO:0030915">
    <property type="term" value="C:Smc5-Smc6 complex"/>
    <property type="evidence" value="ECO:0007669"/>
    <property type="project" value="UniProtKB-UniRule"/>
</dbReference>
<dbReference type="Gene3D" id="3.90.1150.220">
    <property type="match status" value="1"/>
</dbReference>
<evidence type="ECO:0000256" key="10">
    <source>
        <dbReference type="ARBA" id="ARBA00022786"/>
    </source>
</evidence>
<evidence type="ECO:0000256" key="2">
    <source>
        <dbReference type="ARBA" id="ARBA00004123"/>
    </source>
</evidence>
<dbReference type="FunFam" id="1.10.10.10:FF:000270">
    <property type="entry name" value="Non-structural maintenance of chromosomes element 1 homolog"/>
    <property type="match status" value="1"/>
</dbReference>
<evidence type="ECO:0000256" key="5">
    <source>
        <dbReference type="ARBA" id="ARBA00019422"/>
    </source>
</evidence>
<dbReference type="GeneID" id="24097264"/>
<dbReference type="RefSeq" id="XP_012181636.1">
    <property type="nucleotide sequence ID" value="XM_012326246.1"/>
</dbReference>
<dbReference type="Pfam" id="PF07574">
    <property type="entry name" value="SMC_Nse1"/>
    <property type="match status" value="1"/>
</dbReference>
<keyword evidence="6 16" id="KW-0808">Transferase</keyword>
<dbReference type="EC" id="2.3.2.27" evidence="4 16"/>
<evidence type="ECO:0000256" key="6">
    <source>
        <dbReference type="ARBA" id="ARBA00022679"/>
    </source>
</evidence>
<dbReference type="SUPFAM" id="SSF57850">
    <property type="entry name" value="RING/U-box"/>
    <property type="match status" value="1"/>
</dbReference>
<evidence type="ECO:0000256" key="3">
    <source>
        <dbReference type="ARBA" id="ARBA00010258"/>
    </source>
</evidence>
<evidence type="ECO:0000256" key="16">
    <source>
        <dbReference type="RuleBase" id="RU368018"/>
    </source>
</evidence>
<keyword evidence="12 16" id="KW-0233">DNA recombination</keyword>
<protein>
    <recommendedName>
        <fullName evidence="5 16">Non-structural maintenance of chromosomes element 1 homolog</fullName>
        <ecNumber evidence="4 16">2.3.2.27</ecNumber>
    </recommendedName>
</protein>
<dbReference type="AlphaFoldDB" id="J4G7D8"/>
<feature type="compositionally biased region" description="Polar residues" evidence="17">
    <location>
        <begin position="272"/>
        <end position="282"/>
    </location>
</feature>
<evidence type="ECO:0000256" key="11">
    <source>
        <dbReference type="ARBA" id="ARBA00022833"/>
    </source>
</evidence>
<dbReference type="Gene3D" id="3.30.40.10">
    <property type="entry name" value="Zinc/RING finger domain, C3HC4 (zinc finger)"/>
    <property type="match status" value="1"/>
</dbReference>
<dbReference type="HOGENOM" id="CLU_045153_1_0_1"/>
<feature type="domain" description="RING-type" evidence="18">
    <location>
        <begin position="180"/>
        <end position="221"/>
    </location>
</feature>
<dbReference type="PANTHER" id="PTHR20973">
    <property type="entry name" value="NON-SMC ELEMENT 1-RELATED"/>
    <property type="match status" value="1"/>
</dbReference>
<keyword evidence="20" id="KW-1185">Reference proteome</keyword>
<dbReference type="InParanoid" id="J4G7D8"/>
<comment type="subcellular location">
    <subcellularLocation>
        <location evidence="2 16">Nucleus</location>
    </subcellularLocation>
</comment>
<evidence type="ECO:0000313" key="20">
    <source>
        <dbReference type="Proteomes" id="UP000006352"/>
    </source>
</evidence>
<dbReference type="GO" id="GO:0061630">
    <property type="term" value="F:ubiquitin protein ligase activity"/>
    <property type="evidence" value="ECO:0007669"/>
    <property type="project" value="UniProtKB-EC"/>
</dbReference>
<dbReference type="EMBL" id="HE797078">
    <property type="protein sequence ID" value="CCM02353.1"/>
    <property type="molecule type" value="Genomic_DNA"/>
</dbReference>
<evidence type="ECO:0000256" key="4">
    <source>
        <dbReference type="ARBA" id="ARBA00012483"/>
    </source>
</evidence>
<comment type="similarity">
    <text evidence="3 16">Belongs to the NSE1 family.</text>
</comment>
<evidence type="ECO:0000256" key="17">
    <source>
        <dbReference type="SAM" id="MobiDB-lite"/>
    </source>
</evidence>
<keyword evidence="8 16" id="KW-0227">DNA damage</keyword>
<dbReference type="GO" id="GO:0005634">
    <property type="term" value="C:nucleus"/>
    <property type="evidence" value="ECO:0007669"/>
    <property type="project" value="UniProtKB-SubCell"/>
</dbReference>
<keyword evidence="11 16" id="KW-0862">Zinc</keyword>
<evidence type="ECO:0000256" key="8">
    <source>
        <dbReference type="ARBA" id="ARBA00022763"/>
    </source>
</evidence>
<dbReference type="GO" id="GO:0008270">
    <property type="term" value="F:zinc ion binding"/>
    <property type="evidence" value="ECO:0007669"/>
    <property type="project" value="UniProtKB-KW"/>
</dbReference>
<evidence type="ECO:0000313" key="19">
    <source>
        <dbReference type="EMBL" id="CCM02353.1"/>
    </source>
</evidence>
<comment type="catalytic activity">
    <reaction evidence="1 16">
        <text>S-ubiquitinyl-[E2 ubiquitin-conjugating enzyme]-L-cysteine + [acceptor protein]-L-lysine = [E2 ubiquitin-conjugating enzyme]-L-cysteine + N(6)-ubiquitinyl-[acceptor protein]-L-lysine.</text>
        <dbReference type="EC" id="2.3.2.27"/>
    </reaction>
</comment>
<dbReference type="OrthoDB" id="185455at2759"/>
<evidence type="ECO:0000256" key="13">
    <source>
        <dbReference type="ARBA" id="ARBA00023204"/>
    </source>
</evidence>
<comment type="function">
    <text evidence="16">Acts in a DNA repair pathway for removal of UV-induced DNA damage that is distinct from classical nucleotide excision repair and in repair of ionizing radiation damage. Functions in homologous recombination repair of DNA double strand breaks and in recovery of stalled replication forks.</text>
</comment>
<comment type="subunit">
    <text evidence="16">Component of the Smc5-Smc6 complex.</text>
</comment>
<evidence type="ECO:0000256" key="12">
    <source>
        <dbReference type="ARBA" id="ARBA00023172"/>
    </source>
</evidence>
<dbReference type="Gene3D" id="1.10.10.10">
    <property type="entry name" value="Winged helix-like DNA-binding domain superfamily/Winged helix DNA-binding domain"/>
    <property type="match status" value="1"/>
</dbReference>
<keyword evidence="7 16" id="KW-0479">Metal-binding</keyword>
<feature type="region of interest" description="Disordered" evidence="17">
    <location>
        <begin position="239"/>
        <end position="304"/>
    </location>
</feature>
<dbReference type="PROSITE" id="PS50089">
    <property type="entry name" value="ZF_RING_2"/>
    <property type="match status" value="1"/>
</dbReference>
<dbReference type="InterPro" id="IPR013083">
    <property type="entry name" value="Znf_RING/FYVE/PHD"/>
</dbReference>
<dbReference type="InterPro" id="IPR011513">
    <property type="entry name" value="Nse1"/>
</dbReference>
<proteinExistence type="inferred from homology"/>
<keyword evidence="14 16" id="KW-0539">Nucleus</keyword>
<evidence type="ECO:0000256" key="14">
    <source>
        <dbReference type="ARBA" id="ARBA00023242"/>
    </source>
</evidence>
<dbReference type="InterPro" id="IPR001841">
    <property type="entry name" value="Znf_RING"/>
</dbReference>
<reference evidence="19 20" key="1">
    <citation type="journal article" date="2012" name="Appl. Environ. Microbiol.">
        <title>Short-read sequencing for genomic analysis of the brown rot fungus Fibroporia radiculosa.</title>
        <authorList>
            <person name="Tang J.D."/>
            <person name="Perkins A.D."/>
            <person name="Sonstegard T.S."/>
            <person name="Schroeder S.G."/>
            <person name="Burgess S.C."/>
            <person name="Diehl S.V."/>
        </authorList>
    </citation>
    <scope>NUCLEOTIDE SEQUENCE [LARGE SCALE GENOMIC DNA]</scope>
    <source>
        <strain evidence="19 20">TFFH 294</strain>
    </source>
</reference>
<dbReference type="InterPro" id="IPR036388">
    <property type="entry name" value="WH-like_DNA-bd_sf"/>
</dbReference>
<dbReference type="InterPro" id="IPR014857">
    <property type="entry name" value="Nse1_RING_C4HC3-type"/>
</dbReference>
<keyword evidence="10 16" id="KW-0833">Ubl conjugation pathway</keyword>
<evidence type="ECO:0000256" key="9">
    <source>
        <dbReference type="ARBA" id="ARBA00022771"/>
    </source>
</evidence>
<keyword evidence="13 16" id="KW-0234">DNA repair</keyword>
<accession>J4G7D8</accession>
<keyword evidence="9 15" id="KW-0863">Zinc-finger</keyword>
<gene>
    <name evidence="19" type="ORF">FIBRA_04448</name>
</gene>
<dbReference type="STRING" id="599839.J4G7D8"/>
<evidence type="ECO:0000256" key="7">
    <source>
        <dbReference type="ARBA" id="ARBA00022723"/>
    </source>
</evidence>
<dbReference type="FunCoup" id="J4G7D8">
    <property type="interactions" value="103"/>
</dbReference>
<evidence type="ECO:0000259" key="18">
    <source>
        <dbReference type="PROSITE" id="PS50089"/>
    </source>
</evidence>
<evidence type="ECO:0000256" key="15">
    <source>
        <dbReference type="PROSITE-ProRule" id="PRU00175"/>
    </source>
</evidence>
<sequence length="304" mass="34123">MSRRVVSQTLALKIWEKCVDAVKGANDVVDIPFSNDRASWDTFLQGVNDTLDPLHLAIKTTHVQSNGQEICMLVNAKSDDVAQVATDYTATEITYFKAVVEQIMLAPHESYSVTSLAALREVGALKINMTKSQAEIVLSSFVANGWLTKSKHGRYSLSLRTLIELESYLRNNFPDELLECTLCEETVTEGIACYTANCKARLHTHCYAKYKRQKQICPACSVNWSSDANLRKLLPIGEEAFKTGQEQSKRRTRPATTESDESEDEMDMDMSQPTQTHTNGASINVDEEEATPPPRAQRRIVRRR</sequence>
<dbReference type="Pfam" id="PF08746">
    <property type="entry name" value="zf-RING-like"/>
    <property type="match status" value="1"/>
</dbReference>